<gene>
    <name evidence="1" type="ORF">V1634_14930</name>
</gene>
<dbReference type="EMBL" id="JAZGQL010000009">
    <property type="protein sequence ID" value="MEE6308121.1"/>
    <property type="molecule type" value="Genomic_DNA"/>
</dbReference>
<organism evidence="1 2">
    <name type="scientific">Plantactinospora veratri</name>
    <dbReference type="NCBI Taxonomy" id="1436122"/>
    <lineage>
        <taxon>Bacteria</taxon>
        <taxon>Bacillati</taxon>
        <taxon>Actinomycetota</taxon>
        <taxon>Actinomycetes</taxon>
        <taxon>Micromonosporales</taxon>
        <taxon>Micromonosporaceae</taxon>
        <taxon>Plantactinospora</taxon>
    </lineage>
</organism>
<dbReference type="Proteomes" id="UP001339911">
    <property type="component" value="Unassembled WGS sequence"/>
</dbReference>
<protein>
    <submittedName>
        <fullName evidence="1">Uncharacterized protein</fullName>
    </submittedName>
</protein>
<name>A0ABU7SDV2_9ACTN</name>
<reference evidence="1 2" key="1">
    <citation type="submission" date="2024-01" db="EMBL/GenBank/DDBJ databases">
        <title>Genome insights into Plantactinospora veratri sp. nov.</title>
        <authorList>
            <person name="Wang L."/>
        </authorList>
    </citation>
    <scope>NUCLEOTIDE SEQUENCE [LARGE SCALE GENOMIC DNA]</scope>
    <source>
        <strain evidence="1 2">NEAU-FHS4</strain>
    </source>
</reference>
<evidence type="ECO:0000313" key="1">
    <source>
        <dbReference type="EMBL" id="MEE6308121.1"/>
    </source>
</evidence>
<sequence>MQQILVQVTADDATDPRRLERLTTQLAQDLRAIREISVRPAVAPPQQGAKSATISQVGSLVLSGLLSAAGLNALRDIIVAYLQRRSARSITLRVGEREVTLTGGVGAEELAAVSKQLQALLSEPEGPEGSA</sequence>
<comment type="caution">
    <text evidence="1">The sequence shown here is derived from an EMBL/GenBank/DDBJ whole genome shotgun (WGS) entry which is preliminary data.</text>
</comment>
<dbReference type="RefSeq" id="WP_331208414.1">
    <property type="nucleotide sequence ID" value="NZ_JAZGQL010000009.1"/>
</dbReference>
<keyword evidence="2" id="KW-1185">Reference proteome</keyword>
<evidence type="ECO:0000313" key="2">
    <source>
        <dbReference type="Proteomes" id="UP001339911"/>
    </source>
</evidence>
<proteinExistence type="predicted"/>
<accession>A0ABU7SDV2</accession>